<keyword evidence="3" id="KW-1185">Reference proteome</keyword>
<dbReference type="GO" id="GO:0016020">
    <property type="term" value="C:membrane"/>
    <property type="evidence" value="ECO:0007669"/>
    <property type="project" value="TreeGrafter"/>
</dbReference>
<reference evidence="2" key="1">
    <citation type="submission" date="2023-01" db="EMBL/GenBank/DDBJ databases">
        <title>Genome assembly of the deep-sea coral Lophelia pertusa.</title>
        <authorList>
            <person name="Herrera S."/>
            <person name="Cordes E."/>
        </authorList>
    </citation>
    <scope>NUCLEOTIDE SEQUENCE</scope>
    <source>
        <strain evidence="2">USNM1676648</strain>
        <tissue evidence="2">Polyp</tissue>
    </source>
</reference>
<dbReference type="EMBL" id="MU828015">
    <property type="protein sequence ID" value="KAJ7312349.1"/>
    <property type="molecule type" value="Genomic_DNA"/>
</dbReference>
<accession>A0A9W9Y6V6</accession>
<dbReference type="PANTHER" id="PTHR13743">
    <property type="entry name" value="BEIGE/BEACH-RELATED"/>
    <property type="match status" value="1"/>
</dbReference>
<dbReference type="GO" id="GO:0005829">
    <property type="term" value="C:cytosol"/>
    <property type="evidence" value="ECO:0007669"/>
    <property type="project" value="TreeGrafter"/>
</dbReference>
<dbReference type="InterPro" id="IPR000409">
    <property type="entry name" value="BEACH_dom"/>
</dbReference>
<protein>
    <recommendedName>
        <fullName evidence="1">BEACH domain-containing protein</fullName>
    </recommendedName>
</protein>
<organism evidence="2 3">
    <name type="scientific">Desmophyllum pertusum</name>
    <dbReference type="NCBI Taxonomy" id="174260"/>
    <lineage>
        <taxon>Eukaryota</taxon>
        <taxon>Metazoa</taxon>
        <taxon>Cnidaria</taxon>
        <taxon>Anthozoa</taxon>
        <taxon>Hexacorallia</taxon>
        <taxon>Scleractinia</taxon>
        <taxon>Caryophylliina</taxon>
        <taxon>Caryophylliidae</taxon>
        <taxon>Desmophyllum</taxon>
    </lineage>
</organism>
<gene>
    <name evidence="2" type="ORF">OS493_039765</name>
</gene>
<dbReference type="InterPro" id="IPR050865">
    <property type="entry name" value="BEACH_Domain"/>
</dbReference>
<sequence>MTVRSDLIFGIKQKGPVALRSATNVFFHLTYEGNVYLDSIADVPIMRELTLSKVFGVCKFEQDPMLATSAGSTVRRAARERAGLQLVNDRGACLFSW</sequence>
<dbReference type="PANTHER" id="PTHR13743:SF162">
    <property type="entry name" value="NEUROBEACHIN"/>
    <property type="match status" value="1"/>
</dbReference>
<dbReference type="AlphaFoldDB" id="A0A9W9Y6V6"/>
<evidence type="ECO:0000313" key="3">
    <source>
        <dbReference type="Proteomes" id="UP001163046"/>
    </source>
</evidence>
<dbReference type="PROSITE" id="PS50197">
    <property type="entry name" value="BEACH"/>
    <property type="match status" value="1"/>
</dbReference>
<feature type="domain" description="BEACH" evidence="1">
    <location>
        <begin position="1"/>
        <end position="76"/>
    </location>
</feature>
<name>A0A9W9Y6V6_9CNID</name>
<proteinExistence type="predicted"/>
<dbReference type="SUPFAM" id="SSF81837">
    <property type="entry name" value="BEACH domain"/>
    <property type="match status" value="1"/>
</dbReference>
<dbReference type="OrthoDB" id="26681at2759"/>
<evidence type="ECO:0000313" key="2">
    <source>
        <dbReference type="EMBL" id="KAJ7312349.1"/>
    </source>
</evidence>
<dbReference type="InterPro" id="IPR036372">
    <property type="entry name" value="BEACH_dom_sf"/>
</dbReference>
<dbReference type="Gene3D" id="1.10.1540.10">
    <property type="entry name" value="BEACH domain"/>
    <property type="match status" value="1"/>
</dbReference>
<dbReference type="Proteomes" id="UP001163046">
    <property type="component" value="Unassembled WGS sequence"/>
</dbReference>
<evidence type="ECO:0000259" key="1">
    <source>
        <dbReference type="PROSITE" id="PS50197"/>
    </source>
</evidence>
<dbReference type="GO" id="GO:0019901">
    <property type="term" value="F:protein kinase binding"/>
    <property type="evidence" value="ECO:0007669"/>
    <property type="project" value="TreeGrafter"/>
</dbReference>
<comment type="caution">
    <text evidence="2">The sequence shown here is derived from an EMBL/GenBank/DDBJ whole genome shotgun (WGS) entry which is preliminary data.</text>
</comment>
<dbReference type="GO" id="GO:0008104">
    <property type="term" value="P:intracellular protein localization"/>
    <property type="evidence" value="ECO:0007669"/>
    <property type="project" value="TreeGrafter"/>
</dbReference>